<dbReference type="STRING" id="2518989.IMCC3088_1417"/>
<keyword evidence="2" id="KW-1185">Reference proteome</keyword>
<dbReference type="NCBIfam" id="TIGR02001">
    <property type="entry name" value="gcw_chp"/>
    <property type="match status" value="1"/>
</dbReference>
<reference evidence="1 2" key="1">
    <citation type="journal article" date="2011" name="J. Bacteriol.">
        <title>Genome sequence of strain IMCC3088, a proteorhodopsin-containing marine bacterium belonging to the OM60/NOR5 clade.</title>
        <authorList>
            <person name="Jang Y."/>
            <person name="Oh H.M."/>
            <person name="Kang I."/>
            <person name="Lee K."/>
            <person name="Yang S.J."/>
            <person name="Cho J.C."/>
        </authorList>
    </citation>
    <scope>NUCLEOTIDE SEQUENCE [LARGE SCALE GENOMIC DNA]</scope>
    <source>
        <strain evidence="1 2">IMCC3088</strain>
    </source>
</reference>
<evidence type="ECO:0000313" key="1">
    <source>
        <dbReference type="EMBL" id="EGG29689.1"/>
    </source>
</evidence>
<gene>
    <name evidence="1" type="ORF">IMCC3088_1417</name>
</gene>
<accession>F3L1S7</accession>
<dbReference type="EMBL" id="AEIG01000035">
    <property type="protein sequence ID" value="EGG29689.1"/>
    <property type="molecule type" value="Genomic_DNA"/>
</dbReference>
<dbReference type="Pfam" id="PF09694">
    <property type="entry name" value="Gcw_chp"/>
    <property type="match status" value="1"/>
</dbReference>
<evidence type="ECO:0000313" key="2">
    <source>
        <dbReference type="Proteomes" id="UP000005615"/>
    </source>
</evidence>
<name>F3L1S7_9GAMM</name>
<dbReference type="AlphaFoldDB" id="F3L1S7"/>
<dbReference type="OrthoDB" id="9793561at2"/>
<organism evidence="1 2">
    <name type="scientific">Aequoribacter fuscus</name>
    <dbReference type="NCBI Taxonomy" id="2518989"/>
    <lineage>
        <taxon>Bacteria</taxon>
        <taxon>Pseudomonadati</taxon>
        <taxon>Pseudomonadota</taxon>
        <taxon>Gammaproteobacteria</taxon>
        <taxon>Cellvibrionales</taxon>
        <taxon>Halieaceae</taxon>
        <taxon>Aequoribacter</taxon>
    </lineage>
</organism>
<dbReference type="eggNOG" id="ENOG502Z9EH">
    <property type="taxonomic scope" value="Bacteria"/>
</dbReference>
<sequence>MFNKTKLSALVAALALTGAAQASAEISGNVSLVSDYSFRGISQTGEKGAIQGGFDYAAESGFYAGTWMSNVEFGTESSTEMDLYFGYGGSMGDLGYDVSYIYFDYEGDAEFDYQEYALALSYGDFSFGVNYSSEYLGDGGPDFVYPYVGYSMALTEGLSLDLHYGYSDIDAADFWGPGEDSYSDYSATLGFSAGGVDFGLAFVGTDLDDDVVAGSDDRLILSISKSL</sequence>
<proteinExistence type="predicted"/>
<dbReference type="InterPro" id="IPR010239">
    <property type="entry name" value="CHP02001"/>
</dbReference>
<comment type="caution">
    <text evidence="1">The sequence shown here is derived from an EMBL/GenBank/DDBJ whole genome shotgun (WGS) entry which is preliminary data.</text>
</comment>
<protein>
    <submittedName>
        <fullName evidence="1">Uncharacterized protein</fullName>
    </submittedName>
</protein>
<dbReference type="RefSeq" id="WP_009575714.1">
    <property type="nucleotide sequence ID" value="NZ_AEIG01000035.1"/>
</dbReference>
<dbReference type="Proteomes" id="UP000005615">
    <property type="component" value="Unassembled WGS sequence"/>
</dbReference>